<feature type="binding site" evidence="18">
    <location>
        <position position="501"/>
    </location>
    <ligand>
        <name>L-glutamate</name>
        <dbReference type="ChEBI" id="CHEBI:29985"/>
    </ligand>
</feature>
<evidence type="ECO:0000256" key="21">
    <source>
        <dbReference type="SAM" id="Coils"/>
    </source>
</evidence>
<evidence type="ECO:0000256" key="1">
    <source>
        <dbReference type="ARBA" id="ARBA00004651"/>
    </source>
</evidence>
<dbReference type="GO" id="GO:0045211">
    <property type="term" value="C:postsynaptic membrane"/>
    <property type="evidence" value="ECO:0007669"/>
    <property type="project" value="UniProtKB-SubCell"/>
</dbReference>
<protein>
    <submittedName>
        <fullName evidence="25">Glutamate receptor ionotropic, NMDA 2B</fullName>
    </submittedName>
</protein>
<keyword evidence="11 22" id="KW-0472">Membrane</keyword>
<dbReference type="EMBL" id="JABEBT010000008">
    <property type="protein sequence ID" value="KAF7639014.1"/>
    <property type="molecule type" value="Genomic_DNA"/>
</dbReference>
<evidence type="ECO:0000256" key="16">
    <source>
        <dbReference type="ARBA" id="ARBA00023303"/>
    </source>
</evidence>
<keyword evidence="3" id="KW-0813">Transport</keyword>
<keyword evidence="5 22" id="KW-0812">Transmembrane</keyword>
<keyword evidence="9" id="KW-0770">Synapse</keyword>
<dbReference type="InterPro" id="IPR001508">
    <property type="entry name" value="Iono_Glu_rcpt_met"/>
</dbReference>
<dbReference type="GO" id="GO:0046872">
    <property type="term" value="F:metal ion binding"/>
    <property type="evidence" value="ECO:0007669"/>
    <property type="project" value="UniProtKB-KW"/>
</dbReference>
<dbReference type="GO" id="GO:0038023">
    <property type="term" value="F:signaling receptor activity"/>
    <property type="evidence" value="ECO:0007669"/>
    <property type="project" value="InterPro"/>
</dbReference>
<dbReference type="FunFam" id="3.40.190.10:FF:000155">
    <property type="entry name" value="Glutamate receptor ionotropic, NMDA 2B"/>
    <property type="match status" value="1"/>
</dbReference>
<dbReference type="Gene3D" id="3.40.50.2300">
    <property type="match status" value="1"/>
</dbReference>
<dbReference type="Gene3D" id="3.40.190.10">
    <property type="entry name" value="Periplasmic binding protein-like II"/>
    <property type="match status" value="2"/>
</dbReference>
<gene>
    <name evidence="25" type="ORF">Mgra_00001540</name>
</gene>
<evidence type="ECO:0000256" key="22">
    <source>
        <dbReference type="SAM" id="Phobius"/>
    </source>
</evidence>
<evidence type="ECO:0000259" key="24">
    <source>
        <dbReference type="SMART" id="SM00918"/>
    </source>
</evidence>
<keyword evidence="6" id="KW-0479">Metal-binding</keyword>
<dbReference type="PRINTS" id="PR00177">
    <property type="entry name" value="NMDARECEPTOR"/>
</dbReference>
<feature type="coiled-coil region" evidence="21">
    <location>
        <begin position="204"/>
        <end position="231"/>
    </location>
</feature>
<evidence type="ECO:0000256" key="18">
    <source>
        <dbReference type="PIRSR" id="PIRSR601508-1"/>
    </source>
</evidence>
<evidence type="ECO:0000256" key="4">
    <source>
        <dbReference type="ARBA" id="ARBA00022475"/>
    </source>
</evidence>
<dbReference type="Pfam" id="PF01094">
    <property type="entry name" value="ANF_receptor"/>
    <property type="match status" value="1"/>
</dbReference>
<evidence type="ECO:0000256" key="9">
    <source>
        <dbReference type="ARBA" id="ARBA00023018"/>
    </source>
</evidence>
<evidence type="ECO:0000256" key="15">
    <source>
        <dbReference type="ARBA" id="ARBA00023286"/>
    </source>
</evidence>
<feature type="transmembrane region" description="Helical" evidence="22">
    <location>
        <begin position="538"/>
        <end position="562"/>
    </location>
</feature>
<dbReference type="OrthoDB" id="5984008at2759"/>
<feature type="site" description="Interaction with the cone snail toxin Con-ikot-ikot" evidence="19">
    <location>
        <position position="675"/>
    </location>
</feature>
<evidence type="ECO:0000313" key="25">
    <source>
        <dbReference type="EMBL" id="KAF7639014.1"/>
    </source>
</evidence>
<keyword evidence="10" id="KW-0406">Ion transport</keyword>
<feature type="transmembrane region" description="Helical" evidence="22">
    <location>
        <begin position="799"/>
        <end position="823"/>
    </location>
</feature>
<dbReference type="SUPFAM" id="SSF53822">
    <property type="entry name" value="Periplasmic binding protein-like I"/>
    <property type="match status" value="1"/>
</dbReference>
<keyword evidence="13" id="KW-0325">Glycoprotein</keyword>
<dbReference type="GO" id="GO:0015276">
    <property type="term" value="F:ligand-gated monoatomic ion channel activity"/>
    <property type="evidence" value="ECO:0007669"/>
    <property type="project" value="InterPro"/>
</dbReference>
<evidence type="ECO:0000259" key="23">
    <source>
        <dbReference type="SMART" id="SM00079"/>
    </source>
</evidence>
<evidence type="ECO:0000256" key="20">
    <source>
        <dbReference type="PIRSR" id="PIRSR601508-3"/>
    </source>
</evidence>
<keyword evidence="7" id="KW-0862">Zinc</keyword>
<comment type="subcellular location">
    <subcellularLocation>
        <location evidence="1">Cell membrane</location>
        <topology evidence="1">Multi-pass membrane protein</topology>
    </subcellularLocation>
    <subcellularLocation>
        <location evidence="17">Postsynaptic cell membrane</location>
    </subcellularLocation>
</comment>
<organism evidence="25 26">
    <name type="scientific">Meloidogyne graminicola</name>
    <dbReference type="NCBI Taxonomy" id="189291"/>
    <lineage>
        <taxon>Eukaryota</taxon>
        <taxon>Metazoa</taxon>
        <taxon>Ecdysozoa</taxon>
        <taxon>Nematoda</taxon>
        <taxon>Chromadorea</taxon>
        <taxon>Rhabditida</taxon>
        <taxon>Tylenchina</taxon>
        <taxon>Tylenchomorpha</taxon>
        <taxon>Tylenchoidea</taxon>
        <taxon>Meloidogynidae</taxon>
        <taxon>Meloidogyninae</taxon>
        <taxon>Meloidogyne</taxon>
    </lineage>
</organism>
<keyword evidence="4" id="KW-1003">Cell membrane</keyword>
<dbReference type="InterPro" id="IPR001828">
    <property type="entry name" value="ANF_lig-bd_rcpt"/>
</dbReference>
<dbReference type="Pfam" id="PF00060">
    <property type="entry name" value="Lig_chan"/>
    <property type="match status" value="1"/>
</dbReference>
<sequence>MLCFTKICILNFSFCIFTLNLFLFVSTNHTFNNQQTFQEKQVVHIALVYQNYARSKVYDKAFKESIRNINSGQSITILKKLPTKFILVPLDCILPRGRFFPSHVLDCLCGVVASHKVALIVFVSASEEFGESTAAAQYFLQMAVQTGIPIIAWNADNAGFTFSKPMSQYRILQLAPPIQHQVRAILALLRRYQWARFGVVMSKMAGSQKFLKMLQDEIQEQEDRSFNTTDRTRRIFQTSNAMFPPADDVLPMIIGLAPKFFGIGLSKLEFNKSFDKIISSNANCNSSRINWPIGKQIYENMRSSFLKGNPHHQKDGLDSFFYTFTEEGILRDSYLLISNLRSKRSRDSSSLLIDGEQGGTLHWERVGEFTNGQLRIADMEWPEGKANPPHGTPDKFHLKVVTLHEPPFVVVTELDPENSQCPGTLCDWGFENNTLLKCCTGYCVDLLNKLATDIGFSYTFYKVRDEKWGIKNEKGWNGLIQDLVTNKADMCVTSLKLNSERARDVDFSIPFLETGISILVKIRSGVLSPTAFLEPFEYSTWAIILIVSIQGAALSIFLFEWLSPDSFDKKNYPPPGHKFSICRSYWLVWATLFSASVSTDVPRSSVSRFMSLIWAAFGISLGGIYTANLAAFMITRVQYYQFIGVDDEKLNYPEHQNPPFRFGTVEGGNTHETMRQNWHRMHSYVETNKFYRDNISAGVESVRRGELDAFIYDAMVLDHQAGKDPNCGLMTVGKWASMTGYGIGFPKNSPLVSRVNHFMLQYQQRGDLERLQNFWLTGSCSPESNTQGSGSSPLGVENFLSAFFLLAVGILLSLICLAFEFLYCRHFRAPLKKLDQNGWCGIISMAMAKSLSFTEAVDRVQEWRRRWGRQEQVEENDIEKEEFVFHH</sequence>
<evidence type="ECO:0000256" key="14">
    <source>
        <dbReference type="ARBA" id="ARBA00023257"/>
    </source>
</evidence>
<feature type="binding site" evidence="18">
    <location>
        <position position="670"/>
    </location>
    <ligand>
        <name>L-glutamate</name>
        <dbReference type="ChEBI" id="CHEBI:29985"/>
    </ligand>
</feature>
<keyword evidence="26" id="KW-1185">Reference proteome</keyword>
<evidence type="ECO:0000256" key="3">
    <source>
        <dbReference type="ARBA" id="ARBA00022448"/>
    </source>
</evidence>
<dbReference type="InterPro" id="IPR019594">
    <property type="entry name" value="Glu/Gly-bd"/>
</dbReference>
<feature type="transmembrane region" description="Helical" evidence="22">
    <location>
        <begin position="7"/>
        <end position="25"/>
    </location>
</feature>
<comment type="similarity">
    <text evidence="2">Belongs to the glutamate-gated ion channel (TC 1.A.10.1) family.</text>
</comment>
<evidence type="ECO:0000256" key="13">
    <source>
        <dbReference type="ARBA" id="ARBA00023180"/>
    </source>
</evidence>
<accession>A0A8S9ZZ11</accession>
<keyword evidence="12 25" id="KW-0675">Receptor</keyword>
<comment type="caution">
    <text evidence="25">The sequence shown here is derived from an EMBL/GenBank/DDBJ whole genome shotgun (WGS) entry which is preliminary data.</text>
</comment>
<evidence type="ECO:0000313" key="26">
    <source>
        <dbReference type="Proteomes" id="UP000605970"/>
    </source>
</evidence>
<evidence type="ECO:0000256" key="17">
    <source>
        <dbReference type="ARBA" id="ARBA00034100"/>
    </source>
</evidence>
<evidence type="ECO:0000256" key="6">
    <source>
        <dbReference type="ARBA" id="ARBA00022723"/>
    </source>
</evidence>
<dbReference type="FunFam" id="3.40.190.10:FF:000009">
    <property type="entry name" value="Putative glutamate receptor ionotropic NMDA 2B"/>
    <property type="match status" value="1"/>
</dbReference>
<dbReference type="SMART" id="SM00079">
    <property type="entry name" value="PBPe"/>
    <property type="match status" value="1"/>
</dbReference>
<keyword evidence="15" id="KW-1071">Ligand-gated ion channel</keyword>
<dbReference type="Proteomes" id="UP000605970">
    <property type="component" value="Unassembled WGS sequence"/>
</dbReference>
<reference evidence="25" key="1">
    <citation type="journal article" date="2020" name="Ecol. Evol.">
        <title>Genome structure and content of the rice root-knot nematode (Meloidogyne graminicola).</title>
        <authorList>
            <person name="Phan N.T."/>
            <person name="Danchin E.G.J."/>
            <person name="Klopp C."/>
            <person name="Perfus-Barbeoch L."/>
            <person name="Kozlowski D.K."/>
            <person name="Koutsovoulos G.D."/>
            <person name="Lopez-Roques C."/>
            <person name="Bouchez O."/>
            <person name="Zahm M."/>
            <person name="Besnard G."/>
            <person name="Bellafiore S."/>
        </authorList>
    </citation>
    <scope>NUCLEOTIDE SEQUENCE</scope>
    <source>
        <strain evidence="25">VN-18</strain>
    </source>
</reference>
<dbReference type="SMART" id="SM00918">
    <property type="entry name" value="Lig_chan-Glu_bd"/>
    <property type="match status" value="1"/>
</dbReference>
<name>A0A8S9ZZ11_9BILA</name>
<keyword evidence="16" id="KW-0407">Ion channel</keyword>
<keyword evidence="21" id="KW-0175">Coiled coil</keyword>
<dbReference type="InterPro" id="IPR015683">
    <property type="entry name" value="Ionotropic_Glu_rcpt"/>
</dbReference>
<dbReference type="InterPro" id="IPR028082">
    <property type="entry name" value="Peripla_BP_I"/>
</dbReference>
<evidence type="ECO:0000256" key="11">
    <source>
        <dbReference type="ARBA" id="ARBA00023136"/>
    </source>
</evidence>
<proteinExistence type="inferred from homology"/>
<feature type="domain" description="Ionotropic glutamate receptor L-glutamate and glycine-binding" evidence="24">
    <location>
        <begin position="427"/>
        <end position="485"/>
    </location>
</feature>
<dbReference type="SUPFAM" id="SSF53850">
    <property type="entry name" value="Periplasmic binding protein-like II"/>
    <property type="match status" value="1"/>
</dbReference>
<evidence type="ECO:0000256" key="7">
    <source>
        <dbReference type="ARBA" id="ARBA00022833"/>
    </source>
</evidence>
<feature type="transmembrane region" description="Helical" evidence="22">
    <location>
        <begin position="612"/>
        <end position="634"/>
    </location>
</feature>
<dbReference type="InterPro" id="IPR001320">
    <property type="entry name" value="Iontro_rcpt_C"/>
</dbReference>
<keyword evidence="14" id="KW-0628">Postsynaptic cell membrane</keyword>
<evidence type="ECO:0000256" key="2">
    <source>
        <dbReference type="ARBA" id="ARBA00008685"/>
    </source>
</evidence>
<dbReference type="Pfam" id="PF10613">
    <property type="entry name" value="Lig_chan-Glu_bd"/>
    <property type="match status" value="1"/>
</dbReference>
<feature type="binding site" evidence="18">
    <location>
        <position position="713"/>
    </location>
    <ligand>
        <name>L-glutamate</name>
        <dbReference type="ChEBI" id="CHEBI:29985"/>
    </ligand>
</feature>
<evidence type="ECO:0000256" key="10">
    <source>
        <dbReference type="ARBA" id="ARBA00023065"/>
    </source>
</evidence>
<keyword evidence="8 22" id="KW-1133">Transmembrane helix</keyword>
<evidence type="ECO:0000256" key="8">
    <source>
        <dbReference type="ARBA" id="ARBA00022989"/>
    </source>
</evidence>
<evidence type="ECO:0000256" key="5">
    <source>
        <dbReference type="ARBA" id="ARBA00022692"/>
    </source>
</evidence>
<dbReference type="AlphaFoldDB" id="A0A8S9ZZ11"/>
<evidence type="ECO:0000256" key="12">
    <source>
        <dbReference type="ARBA" id="ARBA00023170"/>
    </source>
</evidence>
<evidence type="ECO:0000256" key="19">
    <source>
        <dbReference type="PIRSR" id="PIRSR601508-2"/>
    </source>
</evidence>
<feature type="disulfide bond" evidence="20">
    <location>
        <begin position="727"/>
        <end position="780"/>
    </location>
</feature>
<dbReference type="PANTHER" id="PTHR18966">
    <property type="entry name" value="IONOTROPIC GLUTAMATE RECEPTOR"/>
    <property type="match status" value="1"/>
</dbReference>
<feature type="domain" description="Ionotropic glutamate receptor C-terminal" evidence="23">
    <location>
        <begin position="397"/>
        <end position="778"/>
    </location>
</feature>
<keyword evidence="20" id="KW-1015">Disulfide bond</keyword>